<evidence type="ECO:0000256" key="2">
    <source>
        <dbReference type="ARBA" id="ARBA00005076"/>
    </source>
</evidence>
<evidence type="ECO:0000256" key="16">
    <source>
        <dbReference type="PIRSR" id="PIRSR000148-1"/>
    </source>
</evidence>
<dbReference type="UniPathway" id="UPA00050">
    <property type="reaction ID" value="UER00463"/>
</dbReference>
<comment type="function">
    <text evidence="15">Catalyzes the NADPH-dependent formation of L-aspartate-semialdehyde (L-ASA) by the reductive dephosphorylation of L-aspartyl-4-phosphate.</text>
</comment>
<dbReference type="CDD" id="cd18131">
    <property type="entry name" value="ASADH_C_bac_euk_like"/>
    <property type="match status" value="1"/>
</dbReference>
<dbReference type="Gene3D" id="3.30.360.10">
    <property type="entry name" value="Dihydrodipicolinate Reductase, domain 2"/>
    <property type="match status" value="1"/>
</dbReference>
<comment type="subunit">
    <text evidence="5 15">Homodimer.</text>
</comment>
<feature type="active site" description="Acyl-thioester intermediate" evidence="15 16">
    <location>
        <position position="128"/>
    </location>
</feature>
<feature type="active site" description="Proton acceptor" evidence="15 16">
    <location>
        <position position="241"/>
    </location>
</feature>
<organism evidence="18 19">
    <name type="scientific">Thermaerobacter subterraneus DSM 13965</name>
    <dbReference type="NCBI Taxonomy" id="867903"/>
    <lineage>
        <taxon>Bacteria</taxon>
        <taxon>Bacillati</taxon>
        <taxon>Bacillota</taxon>
        <taxon>Clostridia</taxon>
        <taxon>Eubacteriales</taxon>
        <taxon>Clostridiales Family XVII. Incertae Sedis</taxon>
        <taxon>Thermaerobacter</taxon>
    </lineage>
</organism>
<evidence type="ECO:0000256" key="8">
    <source>
        <dbReference type="ARBA" id="ARBA00022697"/>
    </source>
</evidence>
<keyword evidence="13 15" id="KW-0486">Methionine biosynthesis</keyword>
<protein>
    <recommendedName>
        <fullName evidence="6 15">Aspartate-semialdehyde dehydrogenase</fullName>
        <shortName evidence="15">ASA dehydrogenase</shortName>
        <shortName evidence="15">ASADH</shortName>
        <ecNumber evidence="6 15">1.2.1.11</ecNumber>
    </recommendedName>
    <alternativeName>
        <fullName evidence="15">Aspartate-beta-semialdehyde dehydrogenase</fullName>
    </alternativeName>
</protein>
<comment type="caution">
    <text evidence="15">Lacks conserved residue(s) required for the propagation of feature annotation.</text>
</comment>
<dbReference type="PIRSF" id="PIRSF000148">
    <property type="entry name" value="ASA_dh"/>
    <property type="match status" value="1"/>
</dbReference>
<dbReference type="GO" id="GO:0009089">
    <property type="term" value="P:lysine biosynthetic process via diaminopimelate"/>
    <property type="evidence" value="ECO:0007669"/>
    <property type="project" value="UniProtKB-UniRule"/>
</dbReference>
<dbReference type="UniPathway" id="UPA00034">
    <property type="reaction ID" value="UER00016"/>
</dbReference>
<sequence length="339" mass="36189">MGFRVAVVGATGLVGQQVLRVLEERRFPVEELRPLATSRSAGRTVEFGGTTWEVGEATAGALAGVDFAFFAASGDVSKELAPVAARAGAVVIDKSNTFRMDPEVPLVVPEVNGHALARHRNLIASPNCSTIQLVVALKPILDRFGLEQVVVSTYQAVSGTGAAALDELEAEVRAGVEGRVHGPQVYPQPIAFNVLPHCDRFEAEGYTLEEWKLVRETRKILEQPGLAVTATAVRVPVRVGHSEAVWLRTREEATVDDLRSALQAAPGVVVVDDPGAGAYPTPLQVAGRDEVYVGRLRHDPAVPRAFWLWIVADNLRKGAATNAVQIAEALVAAGAPSRH</sequence>
<dbReference type="AlphaFoldDB" id="K6NXP8"/>
<dbReference type="UniPathway" id="UPA00051">
    <property type="reaction ID" value="UER00464"/>
</dbReference>
<evidence type="ECO:0000256" key="5">
    <source>
        <dbReference type="ARBA" id="ARBA00011738"/>
    </source>
</evidence>
<keyword evidence="19" id="KW-1185">Reference proteome</keyword>
<evidence type="ECO:0000256" key="7">
    <source>
        <dbReference type="ARBA" id="ARBA00022605"/>
    </source>
</evidence>
<dbReference type="RefSeq" id="WP_006904918.1">
    <property type="nucleotide sequence ID" value="NZ_JH976536.1"/>
</dbReference>
<reference evidence="18" key="1">
    <citation type="submission" date="2010-10" db="EMBL/GenBank/DDBJ databases">
        <authorList>
            <consortium name="US DOE Joint Genome Institute (JGI-PGF)"/>
            <person name="Lucas S."/>
            <person name="Copeland A."/>
            <person name="Lapidus A."/>
            <person name="Bruce D."/>
            <person name="Goodwin L."/>
            <person name="Pitluck S."/>
            <person name="Kyrpides N."/>
            <person name="Mavromatis K."/>
            <person name="Detter J.C."/>
            <person name="Han C."/>
            <person name="Land M."/>
            <person name="Hauser L."/>
            <person name="Markowitz V."/>
            <person name="Cheng J.-F."/>
            <person name="Hugenholtz P."/>
            <person name="Woyke T."/>
            <person name="Wu D."/>
            <person name="Pukall R."/>
            <person name="Wahrenburg C."/>
            <person name="Brambilla E."/>
            <person name="Klenk H.-P."/>
            <person name="Eisen J.A."/>
        </authorList>
    </citation>
    <scope>NUCLEOTIDE SEQUENCE [LARGE SCALE GENOMIC DNA]</scope>
    <source>
        <strain evidence="18">DSM 13965</strain>
    </source>
</reference>
<dbReference type="OrthoDB" id="9805684at2"/>
<keyword evidence="10 15" id="KW-0220">Diaminopimelate biosynthesis</keyword>
<dbReference type="SUPFAM" id="SSF51735">
    <property type="entry name" value="NAD(P)-binding Rossmann-fold domains"/>
    <property type="match status" value="1"/>
</dbReference>
<evidence type="ECO:0000256" key="14">
    <source>
        <dbReference type="ARBA" id="ARBA00047891"/>
    </source>
</evidence>
<feature type="binding site" evidence="15">
    <location>
        <begin position="11"/>
        <end position="14"/>
    </location>
    <ligand>
        <name>NADP(+)</name>
        <dbReference type="ChEBI" id="CHEBI:58349"/>
    </ligand>
</feature>
<dbReference type="InterPro" id="IPR036291">
    <property type="entry name" value="NAD(P)-bd_dom_sf"/>
</dbReference>
<dbReference type="GO" id="GO:0004073">
    <property type="term" value="F:aspartate-semialdehyde dehydrogenase activity"/>
    <property type="evidence" value="ECO:0007669"/>
    <property type="project" value="UniProtKB-UniRule"/>
</dbReference>
<dbReference type="SUPFAM" id="SSF55347">
    <property type="entry name" value="Glyceraldehyde-3-phosphate dehydrogenase-like, C-terminal domain"/>
    <property type="match status" value="1"/>
</dbReference>
<reference evidence="18" key="2">
    <citation type="submission" date="2012-10" db="EMBL/GenBank/DDBJ databases">
        <title>Improved high-quality draft of Thermaerobacter subterraneus C21, DSM 13965.</title>
        <authorList>
            <consortium name="DOE Joint Genome Institute"/>
            <person name="Eisen J."/>
            <person name="Huntemann M."/>
            <person name="Wei C.-L."/>
            <person name="Han J."/>
            <person name="Detter J.C."/>
            <person name="Han C."/>
            <person name="Tapia R."/>
            <person name="Chen A."/>
            <person name="Kyrpides N."/>
            <person name="Mavromatis K."/>
            <person name="Markowitz V."/>
            <person name="Szeto E."/>
            <person name="Ivanova N."/>
            <person name="Mikhailova N."/>
            <person name="Ovchinnikova G."/>
            <person name="Pagani I."/>
            <person name="Pati A."/>
            <person name="Goodwin L."/>
            <person name="Nordberg H.P."/>
            <person name="Cantor M.N."/>
            <person name="Hua S.X."/>
            <person name="Woyke T."/>
            <person name="Eisen J."/>
            <person name="Klenk H.-P."/>
        </authorList>
    </citation>
    <scope>NUCLEOTIDE SEQUENCE [LARGE SCALE GENOMIC DNA]</scope>
    <source>
        <strain evidence="18">DSM 13965</strain>
    </source>
</reference>
<evidence type="ECO:0000256" key="6">
    <source>
        <dbReference type="ARBA" id="ARBA00013120"/>
    </source>
</evidence>
<evidence type="ECO:0000256" key="12">
    <source>
        <dbReference type="ARBA" id="ARBA00023154"/>
    </source>
</evidence>
<dbReference type="CDD" id="cd02316">
    <property type="entry name" value="VcASADH2_like_N"/>
    <property type="match status" value="1"/>
</dbReference>
<evidence type="ECO:0000313" key="19">
    <source>
        <dbReference type="Proteomes" id="UP000005710"/>
    </source>
</evidence>
<evidence type="ECO:0000256" key="13">
    <source>
        <dbReference type="ARBA" id="ARBA00023167"/>
    </source>
</evidence>
<feature type="domain" description="Semialdehyde dehydrogenase NAD-binding" evidence="17">
    <location>
        <begin position="4"/>
        <end position="119"/>
    </location>
</feature>
<keyword evidence="12 15" id="KW-0457">Lysine biosynthesis</keyword>
<dbReference type="Proteomes" id="UP000005710">
    <property type="component" value="Unassembled WGS sequence"/>
</dbReference>
<dbReference type="eggNOG" id="COG0136">
    <property type="taxonomic scope" value="Bacteria"/>
</dbReference>
<accession>K6NXP8</accession>
<dbReference type="InterPro" id="IPR012080">
    <property type="entry name" value="Asp_semialdehyde_DH"/>
</dbReference>
<evidence type="ECO:0000256" key="15">
    <source>
        <dbReference type="HAMAP-Rule" id="MF_02121"/>
    </source>
</evidence>
<comment type="pathway">
    <text evidence="3 15">Amino-acid biosynthesis; L-threonine biosynthesis; L-threonine from L-aspartate: step 2/5.</text>
</comment>
<dbReference type="Pfam" id="PF02774">
    <property type="entry name" value="Semialdhyde_dhC"/>
    <property type="match status" value="1"/>
</dbReference>
<dbReference type="GO" id="GO:0046983">
    <property type="term" value="F:protein dimerization activity"/>
    <property type="evidence" value="ECO:0007669"/>
    <property type="project" value="InterPro"/>
</dbReference>
<keyword evidence="9 15" id="KW-0521">NADP</keyword>
<dbReference type="GO" id="GO:0009088">
    <property type="term" value="P:threonine biosynthetic process"/>
    <property type="evidence" value="ECO:0007669"/>
    <property type="project" value="UniProtKB-UniRule"/>
</dbReference>
<proteinExistence type="inferred from homology"/>
<evidence type="ECO:0000256" key="3">
    <source>
        <dbReference type="ARBA" id="ARBA00005097"/>
    </source>
</evidence>
<keyword evidence="8 15" id="KW-0791">Threonine biosynthesis</keyword>
<dbReference type="GO" id="GO:0071266">
    <property type="term" value="P:'de novo' L-methionine biosynthetic process"/>
    <property type="evidence" value="ECO:0007669"/>
    <property type="project" value="UniProtKB-UniRule"/>
</dbReference>
<evidence type="ECO:0000259" key="17">
    <source>
        <dbReference type="SMART" id="SM00859"/>
    </source>
</evidence>
<evidence type="ECO:0000313" key="18">
    <source>
        <dbReference type="EMBL" id="EKP93625.1"/>
    </source>
</evidence>
<comment type="catalytic activity">
    <reaction evidence="14 15">
        <text>L-aspartate 4-semialdehyde + phosphate + NADP(+) = 4-phospho-L-aspartate + NADPH + H(+)</text>
        <dbReference type="Rhea" id="RHEA:24284"/>
        <dbReference type="ChEBI" id="CHEBI:15378"/>
        <dbReference type="ChEBI" id="CHEBI:43474"/>
        <dbReference type="ChEBI" id="CHEBI:57535"/>
        <dbReference type="ChEBI" id="CHEBI:57783"/>
        <dbReference type="ChEBI" id="CHEBI:58349"/>
        <dbReference type="ChEBI" id="CHEBI:537519"/>
        <dbReference type="EC" id="1.2.1.11"/>
    </reaction>
</comment>
<dbReference type="PANTHER" id="PTHR46278">
    <property type="entry name" value="DEHYDROGENASE, PUTATIVE-RELATED"/>
    <property type="match status" value="1"/>
</dbReference>
<dbReference type="PANTHER" id="PTHR46278:SF2">
    <property type="entry name" value="ASPARTATE-SEMIALDEHYDE DEHYDROGENASE"/>
    <property type="match status" value="1"/>
</dbReference>
<keyword evidence="7 15" id="KW-0028">Amino-acid biosynthesis</keyword>
<dbReference type="Pfam" id="PF01118">
    <property type="entry name" value="Semialdhyde_dh"/>
    <property type="match status" value="1"/>
</dbReference>
<evidence type="ECO:0000256" key="4">
    <source>
        <dbReference type="ARBA" id="ARBA00010584"/>
    </source>
</evidence>
<name>K6NXP8_9FIRM</name>
<dbReference type="EMBL" id="AENY02000005">
    <property type="protein sequence ID" value="EKP93625.1"/>
    <property type="molecule type" value="Genomic_DNA"/>
</dbReference>
<dbReference type="NCBIfam" id="NF011456">
    <property type="entry name" value="PRK14874.1"/>
    <property type="match status" value="1"/>
</dbReference>
<dbReference type="InterPro" id="IPR005986">
    <property type="entry name" value="Asp_semialdehyde_DH_beta"/>
</dbReference>
<dbReference type="SMART" id="SM00859">
    <property type="entry name" value="Semialdhyde_dh"/>
    <property type="match status" value="1"/>
</dbReference>
<dbReference type="GO" id="GO:0051287">
    <property type="term" value="F:NAD binding"/>
    <property type="evidence" value="ECO:0007669"/>
    <property type="project" value="InterPro"/>
</dbReference>
<dbReference type="HOGENOM" id="CLU_049966_0_1_9"/>
<dbReference type="GO" id="GO:0019877">
    <property type="term" value="P:diaminopimelate biosynthetic process"/>
    <property type="evidence" value="ECO:0007669"/>
    <property type="project" value="UniProtKB-UniRule"/>
</dbReference>
<feature type="binding site" evidence="15">
    <location>
        <position position="234"/>
    </location>
    <ligand>
        <name>substrate</name>
    </ligand>
</feature>
<dbReference type="EC" id="1.2.1.11" evidence="6 15"/>
<gene>
    <name evidence="15" type="primary">asd</name>
    <name evidence="18" type="ORF">ThesuDRAFT_00219</name>
</gene>
<evidence type="ECO:0000256" key="10">
    <source>
        <dbReference type="ARBA" id="ARBA00022915"/>
    </source>
</evidence>
<dbReference type="GO" id="GO:0050661">
    <property type="term" value="F:NADP binding"/>
    <property type="evidence" value="ECO:0007669"/>
    <property type="project" value="UniProtKB-UniRule"/>
</dbReference>
<dbReference type="Gene3D" id="3.40.50.720">
    <property type="entry name" value="NAD(P)-binding Rossmann-like Domain"/>
    <property type="match status" value="1"/>
</dbReference>
<feature type="binding site" evidence="15">
    <location>
        <position position="155"/>
    </location>
    <ligand>
        <name>substrate</name>
    </ligand>
</feature>
<evidence type="ECO:0000256" key="1">
    <source>
        <dbReference type="ARBA" id="ARBA00005021"/>
    </source>
</evidence>
<feature type="binding site" evidence="15">
    <location>
        <position position="99"/>
    </location>
    <ligand>
        <name>phosphate</name>
        <dbReference type="ChEBI" id="CHEBI:43474"/>
    </ligand>
</feature>
<evidence type="ECO:0000256" key="11">
    <source>
        <dbReference type="ARBA" id="ARBA00023002"/>
    </source>
</evidence>
<dbReference type="STRING" id="867903.ThesuDRAFT_00219"/>
<feature type="binding site" evidence="15">
    <location>
        <begin position="158"/>
        <end position="159"/>
    </location>
    <ligand>
        <name>NADP(+)</name>
        <dbReference type="ChEBI" id="CHEBI:58349"/>
    </ligand>
</feature>
<comment type="pathway">
    <text evidence="2 15">Amino-acid biosynthesis; L-lysine biosynthesis via DAP pathway; (S)-tetrahydrodipicolinate from L-aspartate: step 2/4.</text>
</comment>
<dbReference type="InterPro" id="IPR000534">
    <property type="entry name" value="Semialdehyde_DH_NAD-bd"/>
</dbReference>
<dbReference type="InterPro" id="IPR012280">
    <property type="entry name" value="Semialdhyde_DH_dimer_dom"/>
</dbReference>
<dbReference type="NCBIfam" id="TIGR01296">
    <property type="entry name" value="asd_B"/>
    <property type="match status" value="1"/>
</dbReference>
<comment type="similarity">
    <text evidence="4 15">Belongs to the aspartate-semialdehyde dehydrogenase family.</text>
</comment>
<comment type="caution">
    <text evidence="18">The sequence shown here is derived from an EMBL/GenBank/DDBJ whole genome shotgun (WGS) entry which is preliminary data.</text>
</comment>
<evidence type="ECO:0000256" key="9">
    <source>
        <dbReference type="ARBA" id="ARBA00022857"/>
    </source>
</evidence>
<dbReference type="HAMAP" id="MF_02121">
    <property type="entry name" value="ASADH"/>
    <property type="match status" value="1"/>
</dbReference>
<comment type="pathway">
    <text evidence="1 15">Amino-acid biosynthesis; L-methionine biosynthesis via de novo pathway; L-homoserine from L-aspartate: step 2/3.</text>
</comment>
<feature type="binding site" evidence="15">
    <location>
        <begin position="39"/>
        <end position="40"/>
    </location>
    <ligand>
        <name>NADP(+)</name>
        <dbReference type="ChEBI" id="CHEBI:58349"/>
    </ligand>
</feature>
<keyword evidence="11 15" id="KW-0560">Oxidoreductase</keyword>
<feature type="binding site" evidence="15">
    <location>
        <position position="314"/>
    </location>
    <ligand>
        <name>NADP(+)</name>
        <dbReference type="ChEBI" id="CHEBI:58349"/>
    </ligand>
</feature>
<dbReference type="GO" id="GO:0009097">
    <property type="term" value="P:isoleucine biosynthetic process"/>
    <property type="evidence" value="ECO:0007669"/>
    <property type="project" value="UniProtKB-UniRule"/>
</dbReference>